<accession>A0ABT2P5B9</accession>
<feature type="transmembrane region" description="Helical" evidence="1">
    <location>
        <begin position="50"/>
        <end position="70"/>
    </location>
</feature>
<gene>
    <name evidence="2" type="ORF">N4T56_08865</name>
</gene>
<feature type="transmembrane region" description="Helical" evidence="1">
    <location>
        <begin position="105"/>
        <end position="128"/>
    </location>
</feature>
<keyword evidence="1" id="KW-1133">Transmembrane helix</keyword>
<dbReference type="Proteomes" id="UP001431192">
    <property type="component" value="Unassembled WGS sequence"/>
</dbReference>
<protein>
    <submittedName>
        <fullName evidence="2">Uncharacterized protein</fullName>
    </submittedName>
</protein>
<organism evidence="2 3">
    <name type="scientific">Shewanella phaeophyticola</name>
    <dbReference type="NCBI Taxonomy" id="2978345"/>
    <lineage>
        <taxon>Bacteria</taxon>
        <taxon>Pseudomonadati</taxon>
        <taxon>Pseudomonadota</taxon>
        <taxon>Gammaproteobacteria</taxon>
        <taxon>Alteromonadales</taxon>
        <taxon>Shewanellaceae</taxon>
        <taxon>Shewanella</taxon>
    </lineage>
</organism>
<keyword evidence="1" id="KW-0812">Transmembrane</keyword>
<dbReference type="EMBL" id="JAODOQ010000001">
    <property type="protein sequence ID" value="MCT8986575.1"/>
    <property type="molecule type" value="Genomic_DNA"/>
</dbReference>
<name>A0ABT2P5B9_9GAMM</name>
<keyword evidence="3" id="KW-1185">Reference proteome</keyword>
<evidence type="ECO:0000256" key="1">
    <source>
        <dbReference type="SAM" id="Phobius"/>
    </source>
</evidence>
<reference evidence="2" key="1">
    <citation type="submission" date="2022-09" db="EMBL/GenBank/DDBJ databases">
        <title>Shewanella sp. KJ10-1 sp.nov, isolated from marine algae.</title>
        <authorList>
            <person name="Butt M."/>
            <person name="Lee J.K."/>
            <person name="Kim J.M."/>
            <person name="Choi D.G."/>
        </authorList>
    </citation>
    <scope>NUCLEOTIDE SEQUENCE</scope>
    <source>
        <strain evidence="2">KJ10-1</strain>
    </source>
</reference>
<evidence type="ECO:0000313" key="3">
    <source>
        <dbReference type="Proteomes" id="UP001431192"/>
    </source>
</evidence>
<comment type="caution">
    <text evidence="2">The sequence shown here is derived from an EMBL/GenBank/DDBJ whole genome shotgun (WGS) entry which is preliminary data.</text>
</comment>
<evidence type="ECO:0000313" key="2">
    <source>
        <dbReference type="EMBL" id="MCT8986575.1"/>
    </source>
</evidence>
<proteinExistence type="predicted"/>
<feature type="transmembrane region" description="Helical" evidence="1">
    <location>
        <begin position="77"/>
        <end position="99"/>
    </location>
</feature>
<keyword evidence="1" id="KW-0472">Membrane</keyword>
<sequence>MIVKPIAKYVGYAFLYTMLIFVMIQIMYSVSPSPSAYVSENDSFSTLLKLGFSHFIAVSIAAALVGLLIIKYASNNLMLTSFFISLPISIITLAFAISNSEKVDGYFMIIGIKDSIIMFIMPAIAVSIMNKIQKQCKG</sequence>
<feature type="transmembrane region" description="Helical" evidence="1">
    <location>
        <begin position="12"/>
        <end position="30"/>
    </location>
</feature>
<dbReference type="RefSeq" id="WP_261732965.1">
    <property type="nucleotide sequence ID" value="NZ_JAODOQ010000001.1"/>
</dbReference>